<dbReference type="AlphaFoldDB" id="A0A915IZH5"/>
<accession>A0A915IZH5</accession>
<proteinExistence type="predicted"/>
<evidence type="ECO:0000313" key="2">
    <source>
        <dbReference type="WBParaSite" id="nRc.2.0.1.t19611-RA"/>
    </source>
</evidence>
<name>A0A915IZH5_ROMCU</name>
<protein>
    <submittedName>
        <fullName evidence="2">Uncharacterized protein</fullName>
    </submittedName>
</protein>
<organism evidence="1 2">
    <name type="scientific">Romanomermis culicivorax</name>
    <name type="common">Nematode worm</name>
    <dbReference type="NCBI Taxonomy" id="13658"/>
    <lineage>
        <taxon>Eukaryota</taxon>
        <taxon>Metazoa</taxon>
        <taxon>Ecdysozoa</taxon>
        <taxon>Nematoda</taxon>
        <taxon>Enoplea</taxon>
        <taxon>Dorylaimia</taxon>
        <taxon>Mermithida</taxon>
        <taxon>Mermithoidea</taxon>
        <taxon>Mermithidae</taxon>
        <taxon>Romanomermis</taxon>
    </lineage>
</organism>
<dbReference type="WBParaSite" id="nRc.2.0.1.t19611-RA">
    <property type="protein sequence ID" value="nRc.2.0.1.t19611-RA"/>
    <property type="gene ID" value="nRc.2.0.1.g19611"/>
</dbReference>
<dbReference type="Proteomes" id="UP000887565">
    <property type="component" value="Unplaced"/>
</dbReference>
<reference evidence="2" key="1">
    <citation type="submission" date="2022-11" db="UniProtKB">
        <authorList>
            <consortium name="WormBaseParasite"/>
        </authorList>
    </citation>
    <scope>IDENTIFICATION</scope>
</reference>
<evidence type="ECO:0000313" key="1">
    <source>
        <dbReference type="Proteomes" id="UP000887565"/>
    </source>
</evidence>
<sequence length="61" mass="7363">MQTTFHEFFAEDQIHLKYILIMLHYHRIYWESFRIGHTTLIRLMGTNGVFGPLVLQIDLKQ</sequence>
<keyword evidence="1" id="KW-1185">Reference proteome</keyword>